<dbReference type="GO" id="GO:0038023">
    <property type="term" value="F:signaling receptor activity"/>
    <property type="evidence" value="ECO:0007669"/>
    <property type="project" value="InterPro"/>
</dbReference>
<evidence type="ECO:0000313" key="19">
    <source>
        <dbReference type="EMBL" id="ACB95940.1"/>
    </source>
</evidence>
<keyword evidence="5" id="KW-0410">Iron transport</keyword>
<dbReference type="SUPFAM" id="SSF56935">
    <property type="entry name" value="Porins"/>
    <property type="match status" value="1"/>
</dbReference>
<evidence type="ECO:0000256" key="11">
    <source>
        <dbReference type="ARBA" id="ARBA00023136"/>
    </source>
</evidence>
<dbReference type="NCBIfam" id="TIGR01783">
    <property type="entry name" value="TonB-siderophor"/>
    <property type="match status" value="1"/>
</dbReference>
<evidence type="ECO:0000259" key="18">
    <source>
        <dbReference type="Pfam" id="PF07715"/>
    </source>
</evidence>
<dbReference type="Pfam" id="PF00593">
    <property type="entry name" value="TonB_dep_Rec_b-barrel"/>
    <property type="match status" value="1"/>
</dbReference>
<evidence type="ECO:0000256" key="10">
    <source>
        <dbReference type="ARBA" id="ARBA00023077"/>
    </source>
</evidence>
<dbReference type="PANTHER" id="PTHR32552:SF68">
    <property type="entry name" value="FERRICHROME OUTER MEMBRANE TRANSPORTER_PHAGE RECEPTOR"/>
    <property type="match status" value="1"/>
</dbReference>
<dbReference type="PANTHER" id="PTHR32552">
    <property type="entry name" value="FERRICHROME IRON RECEPTOR-RELATED"/>
    <property type="match status" value="1"/>
</dbReference>
<evidence type="ECO:0000256" key="2">
    <source>
        <dbReference type="ARBA" id="ARBA00009810"/>
    </source>
</evidence>
<dbReference type="AlphaFoldDB" id="B2IHF5"/>
<accession>B2IHF5</accession>
<dbReference type="InterPro" id="IPR036942">
    <property type="entry name" value="Beta-barrel_TonB_sf"/>
</dbReference>
<comment type="subcellular location">
    <subcellularLocation>
        <location evidence="1 14">Cell outer membrane</location>
        <topology evidence="1 14">Multi-pass membrane protein</topology>
    </subcellularLocation>
</comment>
<evidence type="ECO:0000256" key="6">
    <source>
        <dbReference type="ARBA" id="ARBA00022692"/>
    </source>
</evidence>
<proteinExistence type="inferred from homology"/>
<reference evidence="20" key="1">
    <citation type="submission" date="2008-03" db="EMBL/GenBank/DDBJ databases">
        <title>Complete sequence of chromosome of Beijerinckia indica subsp. indica ATCC 9039.</title>
        <authorList>
            <consortium name="US DOE Joint Genome Institute"/>
            <person name="Copeland A."/>
            <person name="Lucas S."/>
            <person name="Lapidus A."/>
            <person name="Glavina del Rio T."/>
            <person name="Dalin E."/>
            <person name="Tice H."/>
            <person name="Bruce D."/>
            <person name="Goodwin L."/>
            <person name="Pitluck S."/>
            <person name="LaButti K."/>
            <person name="Schmutz J."/>
            <person name="Larimer F."/>
            <person name="Land M."/>
            <person name="Hauser L."/>
            <person name="Kyrpides N."/>
            <person name="Mikhailova N."/>
            <person name="Dunfield P.F."/>
            <person name="Dedysh S.N."/>
            <person name="Liesack W."/>
            <person name="Saw J.H."/>
            <person name="Alam M."/>
            <person name="Chen Y."/>
            <person name="Murrell J.C."/>
            <person name="Richardson P."/>
        </authorList>
    </citation>
    <scope>NUCLEOTIDE SEQUENCE [LARGE SCALE GENOMIC DNA]</scope>
    <source>
        <strain evidence="20">ATCC 9039 / DSM 1715 / NCIMB 8712</strain>
    </source>
</reference>
<evidence type="ECO:0000256" key="5">
    <source>
        <dbReference type="ARBA" id="ARBA00022496"/>
    </source>
</evidence>
<gene>
    <name evidence="19" type="ordered locus">Bind_2327</name>
</gene>
<evidence type="ECO:0000256" key="9">
    <source>
        <dbReference type="ARBA" id="ARBA00023065"/>
    </source>
</evidence>
<keyword evidence="6 14" id="KW-0812">Transmembrane</keyword>
<dbReference type="Pfam" id="PF07715">
    <property type="entry name" value="Plug"/>
    <property type="match status" value="1"/>
</dbReference>
<reference evidence="19 20" key="2">
    <citation type="journal article" date="2010" name="J. Bacteriol.">
        <title>Complete genome sequence of Beijerinckia indica subsp. indica.</title>
        <authorList>
            <person name="Tamas I."/>
            <person name="Dedysh S.N."/>
            <person name="Liesack W."/>
            <person name="Stott M.B."/>
            <person name="Alam M."/>
            <person name="Murrell J.C."/>
            <person name="Dunfield P.F."/>
        </authorList>
    </citation>
    <scope>NUCLEOTIDE SEQUENCE [LARGE SCALE GENOMIC DNA]</scope>
    <source>
        <strain evidence="20">ATCC 9039 / DSM 1715 / NCIMB 8712</strain>
    </source>
</reference>
<dbReference type="Proteomes" id="UP000001695">
    <property type="component" value="Chromosome"/>
</dbReference>
<protein>
    <submittedName>
        <fullName evidence="19">TonB-dependent siderophore receptor</fullName>
    </submittedName>
</protein>
<feature type="domain" description="TonB-dependent receptor-like beta-barrel" evidence="17">
    <location>
        <begin position="300"/>
        <end position="758"/>
    </location>
</feature>
<keyword evidence="20" id="KW-1185">Reference proteome</keyword>
<sequence>MNRKSVVNARSSLRTLLPDAQSVSFLLSASILALTCEMTWAQEMTQQTLTVTDAQPAGKAKKKQDQAKPDDKMQLPQVLVESRNVIPIGEQPDAEGIHNYVVTRTTTGSKAKLPNSFVPQTVATVSRKLMDDQAVRTINEALTNVAGVNNATPGYFPLDQYYVATIRGFPNSMVLRDGLWDPAPFGNQAVVSVDRVEVLKGPSALMYGAFIGGIGGVINVISKKPLPYFAGQIGTEIDNFGSHVLKGDVSTPLTADGNWLARTSFLIGGYDAFYQTSQYTKAAVSEIIQGRLSAQDAITAGYEYRWQRSKPYSGIPYQAAMGKSPNQYLSSLGWFGRDLNVNDPRGFWTFVSQNVRFAYEHEFNQDWSFKSSSQYTKTARDQTAITATAGFSPVGSPLYTQNFQQIKMGPVYSIDTDQTLTGHFDTLGIKHDLVAGARFADSWYKMDMRRPTPNPFGTGANAITFTNPYDPNWGVPFGNLQQYMYGFSAQSQFNEYINDIISFTDRLRLSTGLNYVQYNSYSRSGMNPNPAMQGSTLYHKNGIGWRVGLMYDILPELTGYASYATTFQPQPSNVTTDGHIQNFDPLYGDQKEVGLKYNVTDFATAGVALYDIILSNVTAADPDPLNAQNGYKVQTGKQRSTGGEVETTLHPLPGWDMLASYSHINARIVQDGTYQIGSPVPNVPKDYFRFWTTYEFQDGPAQGFTIGGGLTTSAGRTTNLISQASPNLVAYLGGYTTFDLMAAYRFGPAKVSVNIKNLFNTRYWAGTASSYNYLYPGQPLTVIARLSVDF</sequence>
<evidence type="ECO:0000256" key="3">
    <source>
        <dbReference type="ARBA" id="ARBA00022448"/>
    </source>
</evidence>
<dbReference type="KEGG" id="bid:Bind_2327"/>
<dbReference type="InterPro" id="IPR012910">
    <property type="entry name" value="Plug_dom"/>
</dbReference>
<dbReference type="eggNOG" id="COG4773">
    <property type="taxonomic scope" value="Bacteria"/>
</dbReference>
<dbReference type="Gene3D" id="2.40.170.20">
    <property type="entry name" value="TonB-dependent receptor, beta-barrel domain"/>
    <property type="match status" value="1"/>
</dbReference>
<keyword evidence="13 14" id="KW-0998">Cell outer membrane</keyword>
<dbReference type="GO" id="GO:0015344">
    <property type="term" value="F:siderophore uptake transmembrane transporter activity"/>
    <property type="evidence" value="ECO:0007669"/>
    <property type="project" value="TreeGrafter"/>
</dbReference>
<dbReference type="STRING" id="395963.Bind_2327"/>
<organism evidence="19 20">
    <name type="scientific">Beijerinckia indica subsp. indica (strain ATCC 9039 / DSM 1715 / NCIMB 8712)</name>
    <dbReference type="NCBI Taxonomy" id="395963"/>
    <lineage>
        <taxon>Bacteria</taxon>
        <taxon>Pseudomonadati</taxon>
        <taxon>Pseudomonadota</taxon>
        <taxon>Alphaproteobacteria</taxon>
        <taxon>Hyphomicrobiales</taxon>
        <taxon>Beijerinckiaceae</taxon>
        <taxon>Beijerinckia</taxon>
    </lineage>
</organism>
<dbReference type="EMBL" id="CP001016">
    <property type="protein sequence ID" value="ACB95940.1"/>
    <property type="molecule type" value="Genomic_DNA"/>
</dbReference>
<evidence type="ECO:0000256" key="12">
    <source>
        <dbReference type="ARBA" id="ARBA00023170"/>
    </source>
</evidence>
<comment type="similarity">
    <text evidence="2 14 15">Belongs to the TonB-dependent receptor family.</text>
</comment>
<dbReference type="InterPro" id="IPR000531">
    <property type="entry name" value="Beta-barrel_TonB"/>
</dbReference>
<evidence type="ECO:0000256" key="15">
    <source>
        <dbReference type="RuleBase" id="RU003357"/>
    </source>
</evidence>
<dbReference type="HOGENOM" id="CLU_008287_9_4_5"/>
<dbReference type="InterPro" id="IPR010105">
    <property type="entry name" value="TonB_sidphr_rcpt"/>
</dbReference>
<evidence type="ECO:0000256" key="8">
    <source>
        <dbReference type="ARBA" id="ARBA00023004"/>
    </source>
</evidence>
<evidence type="ECO:0000256" key="4">
    <source>
        <dbReference type="ARBA" id="ARBA00022452"/>
    </source>
</evidence>
<evidence type="ECO:0000259" key="17">
    <source>
        <dbReference type="Pfam" id="PF00593"/>
    </source>
</evidence>
<keyword evidence="4 14" id="KW-1134">Transmembrane beta strand</keyword>
<feature type="domain" description="TonB-dependent receptor plug" evidence="18">
    <location>
        <begin position="117"/>
        <end position="216"/>
    </location>
</feature>
<dbReference type="GO" id="GO:0009279">
    <property type="term" value="C:cell outer membrane"/>
    <property type="evidence" value="ECO:0007669"/>
    <property type="project" value="UniProtKB-SubCell"/>
</dbReference>
<keyword evidence="11 14" id="KW-0472">Membrane</keyword>
<keyword evidence="3 14" id="KW-0813">Transport</keyword>
<feature type="region of interest" description="Disordered" evidence="16">
    <location>
        <begin position="52"/>
        <end position="74"/>
    </location>
</feature>
<keyword evidence="10 15" id="KW-0798">TonB box</keyword>
<evidence type="ECO:0000256" key="1">
    <source>
        <dbReference type="ARBA" id="ARBA00004571"/>
    </source>
</evidence>
<evidence type="ECO:0000256" key="14">
    <source>
        <dbReference type="PROSITE-ProRule" id="PRU01360"/>
    </source>
</evidence>
<dbReference type="InterPro" id="IPR037066">
    <property type="entry name" value="Plug_dom_sf"/>
</dbReference>
<evidence type="ECO:0000256" key="13">
    <source>
        <dbReference type="ARBA" id="ARBA00023237"/>
    </source>
</evidence>
<evidence type="ECO:0000256" key="7">
    <source>
        <dbReference type="ARBA" id="ARBA00022729"/>
    </source>
</evidence>
<dbReference type="InterPro" id="IPR039426">
    <property type="entry name" value="TonB-dep_rcpt-like"/>
</dbReference>
<keyword evidence="8" id="KW-0408">Iron</keyword>
<keyword evidence="7" id="KW-0732">Signal</keyword>
<dbReference type="PROSITE" id="PS52016">
    <property type="entry name" value="TONB_DEPENDENT_REC_3"/>
    <property type="match status" value="1"/>
</dbReference>
<evidence type="ECO:0000256" key="16">
    <source>
        <dbReference type="SAM" id="MobiDB-lite"/>
    </source>
</evidence>
<feature type="compositionally biased region" description="Basic and acidic residues" evidence="16">
    <location>
        <begin position="63"/>
        <end position="73"/>
    </location>
</feature>
<dbReference type="GO" id="GO:0015891">
    <property type="term" value="P:siderophore transport"/>
    <property type="evidence" value="ECO:0007669"/>
    <property type="project" value="InterPro"/>
</dbReference>
<evidence type="ECO:0000313" key="20">
    <source>
        <dbReference type="Proteomes" id="UP000001695"/>
    </source>
</evidence>
<dbReference type="CDD" id="cd01347">
    <property type="entry name" value="ligand_gated_channel"/>
    <property type="match status" value="1"/>
</dbReference>
<keyword evidence="9" id="KW-0406">Ion transport</keyword>
<name>B2IHF5_BEII9</name>
<keyword evidence="12 19" id="KW-0675">Receptor</keyword>
<dbReference type="Gene3D" id="2.170.130.10">
    <property type="entry name" value="TonB-dependent receptor, plug domain"/>
    <property type="match status" value="1"/>
</dbReference>